<evidence type="ECO:0000313" key="2">
    <source>
        <dbReference type="Proteomes" id="UP000016762"/>
    </source>
</evidence>
<keyword evidence="2" id="KW-1185">Reference proteome</keyword>
<comment type="caution">
    <text evidence="1">The sequence shown here is derived from an EMBL/GenBank/DDBJ whole genome shotgun (WGS) entry which is preliminary data.</text>
</comment>
<dbReference type="STRING" id="1397666.RS24_00861"/>
<sequence length="64" mass="7020">MSSDSKKSKTSAIPKLKSGRPKGLFGGFEVDALERDHSDPYEGSARSLRGEVAAIKREKKLKDK</sequence>
<proteinExistence type="predicted"/>
<dbReference type="RefSeq" id="WP_021776893.1">
    <property type="nucleotide sequence ID" value="NZ_AWXE01000003.1"/>
</dbReference>
<dbReference type="AlphaFoldDB" id="U2WTR4"/>
<evidence type="ECO:0000313" key="1">
    <source>
        <dbReference type="EMBL" id="ERL46940.1"/>
    </source>
</evidence>
<keyword evidence="1" id="KW-0378">Hydrolase</keyword>
<reference evidence="1 2" key="1">
    <citation type="journal article" date="2014" name="FEMS Microbiol. Ecol.">
        <title>Genomic differentiation among two strains of the PS1 clade isolated from geographically separated marine habitats.</title>
        <authorList>
            <person name="Jimenez-Infante F."/>
            <person name="Ngugi D.K."/>
            <person name="Alam I."/>
            <person name="Rashid M."/>
            <person name="Baalawi W."/>
            <person name="Kamau A.A."/>
            <person name="Bajic V.B."/>
            <person name="Stingl U."/>
        </authorList>
    </citation>
    <scope>NUCLEOTIDE SEQUENCE [LARGE SCALE GENOMIC DNA]</scope>
    <source>
        <strain evidence="1 2">RS24</strain>
    </source>
</reference>
<dbReference type="EC" id="3.1.26.3" evidence="1"/>
<name>U2WTR4_9PROT</name>
<dbReference type="EMBL" id="AWXE01000003">
    <property type="protein sequence ID" value="ERL46940.1"/>
    <property type="molecule type" value="Genomic_DNA"/>
</dbReference>
<accession>U2WTR4</accession>
<gene>
    <name evidence="1" type="ORF">RS24_00861</name>
</gene>
<protein>
    <submittedName>
        <fullName evidence="1">Ribonuclease III protein</fullName>
        <ecNumber evidence="1">3.1.26.3</ecNumber>
    </submittedName>
</protein>
<organism evidence="1 2">
    <name type="scientific">Candidatus Micropelagius thuwalensis</name>
    <dbReference type="NCBI Taxonomy" id="1397666"/>
    <lineage>
        <taxon>Bacteria</taxon>
        <taxon>Pseudomonadati</taxon>
        <taxon>Pseudomonadota</taxon>
        <taxon>Alphaproteobacteria</taxon>
        <taxon>PS1 clade</taxon>
        <taxon>Candidatus Micropelagius</taxon>
    </lineage>
</organism>
<dbReference type="GO" id="GO:0004525">
    <property type="term" value="F:ribonuclease III activity"/>
    <property type="evidence" value="ECO:0007669"/>
    <property type="project" value="UniProtKB-EC"/>
</dbReference>
<dbReference type="Proteomes" id="UP000016762">
    <property type="component" value="Unassembled WGS sequence"/>
</dbReference>